<keyword evidence="3" id="KW-1185">Reference proteome</keyword>
<evidence type="ECO:0000313" key="2">
    <source>
        <dbReference type="EMBL" id="UWX98031.1"/>
    </source>
</evidence>
<evidence type="ECO:0000313" key="3">
    <source>
        <dbReference type="Proteomes" id="UP001059859"/>
    </source>
</evidence>
<sequence length="174" mass="20203">MTGYMGSAPPSPEGDRSATSCPVRNRPAETFPNGMRIPRYYGVWRGEWFSAKLRRETATLISFDLEPPSAEWSRSRQTDESGHPWYWKLEVLREALDRLVDVRVTAIWRGIECNLGGYNNGIVHARVRTNPEQEAKVRRGEIPEIVMADRTEYVGTFRWEDLEDIRMEEKDLKK</sequence>
<feature type="region of interest" description="Disordered" evidence="1">
    <location>
        <begin position="1"/>
        <end position="27"/>
    </location>
</feature>
<reference evidence="2" key="1">
    <citation type="submission" date="2022-09" db="EMBL/GenBank/DDBJ databases">
        <title>Novel species in genus Arthrobacter.</title>
        <authorList>
            <person name="Liu Y."/>
        </authorList>
    </citation>
    <scope>NUCLEOTIDE SEQUENCE</scope>
    <source>
        <strain evidence="2">Zg-Y815</strain>
    </source>
</reference>
<dbReference type="RefSeq" id="WP_260653189.1">
    <property type="nucleotide sequence ID" value="NZ_CP104275.1"/>
</dbReference>
<evidence type="ECO:0000256" key="1">
    <source>
        <dbReference type="SAM" id="MobiDB-lite"/>
    </source>
</evidence>
<protein>
    <submittedName>
        <fullName evidence="2">Uncharacterized protein</fullName>
    </submittedName>
</protein>
<dbReference type="EMBL" id="CP104275">
    <property type="protein sequence ID" value="UWX98031.1"/>
    <property type="molecule type" value="Genomic_DNA"/>
</dbReference>
<dbReference type="Proteomes" id="UP001059859">
    <property type="component" value="Chromosome"/>
</dbReference>
<organism evidence="2 3">
    <name type="scientific">Arthrobacter zhaoxinii</name>
    <dbReference type="NCBI Taxonomy" id="2964616"/>
    <lineage>
        <taxon>Bacteria</taxon>
        <taxon>Bacillati</taxon>
        <taxon>Actinomycetota</taxon>
        <taxon>Actinomycetes</taxon>
        <taxon>Micrococcales</taxon>
        <taxon>Micrococcaceae</taxon>
        <taxon>Arthrobacter</taxon>
    </lineage>
</organism>
<gene>
    <name evidence="2" type="ORF">N2K95_04995</name>
</gene>
<name>A0ABY5YSE4_9MICC</name>
<accession>A0ABY5YSE4</accession>
<proteinExistence type="predicted"/>